<name>A0A1V3KV95_9PAST</name>
<dbReference type="InterPro" id="IPR025157">
    <property type="entry name" value="Hemagglutinin_rpt"/>
</dbReference>
<reference evidence="3 4" key="1">
    <citation type="submission" date="2016-10" db="EMBL/GenBank/DDBJ databases">
        <title>Rodentibacter gen. nov. and new species.</title>
        <authorList>
            <person name="Christensen H."/>
        </authorList>
    </citation>
    <scope>NUCLEOTIDE SEQUENCE [LARGE SCALE GENOMIC DNA]</scope>
    <source>
        <strain evidence="3 4">Ppn157</strain>
    </source>
</reference>
<evidence type="ECO:0000313" key="3">
    <source>
        <dbReference type="EMBL" id="OOF81616.1"/>
    </source>
</evidence>
<sequence length="2045" mass="223282">MNKNRFKLIFSKTKFCLIPVAEYINYESGDKGSVENKEECKSHVEKQRLFCLSTYSCLIKSRLLHLGNASLVFSLMLPNTVFANVNNDNSAIKEKEIVLDQRNKETKISQTDNGVHIIDIAKPQRDGISDNKFEKFNIGNGAVFNNSNKEGSSYLVGHLEKNQNFDKETAKAILTQVTGSQMSKIKGGLEVFGDKADLLLINPNGININGVQTFNTDRFVASTSNVIDPKNGLNLSVEKGTVIIDENGLATDGLKYLDIVAKKIEQKGAVRNINDKAPVETNITFVAGSAEYDVKARKAKSKQAQSAEIAITGTDAGAMYGNHIQFITTDTGAGVNHKGIILSEKDIQIDNQQGKVEVSTLQAKQNISLKGGKQLDINGDVTAGKTIDLKKTELNLKQNAKVSAQNVNISTQKTTVAKNAKVRGTKVNVNGDVTQIGENATVIATNLAIKSRELDNAGTIAARFNTIDVNTLKNEKDILAEKHLELSTLGNLSDHKHLKNVINHYQNNGTIQSKETANLTFKISNFHSGYHKLPEVGKKLTLSAVEAFFDEKSENQLSSSLDINTIRGFINKGILTSANQLAVTSQSIDNEGLLGAKNALNLTALQSDIVNKASGVLHSEGTMNLNASKLIHNQGEILSKGKITTSAQKLVNDVTLGGGVNLSDKNIASSIIDPGSTRTDYYNISGSISYLDGSNLKISHIGKIRGEGDFEFIQKESELSDKGITNHGIINIQGNLISNGTKSIINNMRSANFDIFKDYLNASANITLRFLPKLNFLGTPLQGSIIYKFGSIAEVLKFLFEENGTNRYIRKTRSLPISVDKLQVLKLLKSIKDPLLQSVLTTTLGAHWENKSISDIKAAYQASEAANKVGKFEKLEFYPNEKSKILAGSFTGNTDVLKNGKASERGDFNNEVAIGKHKINTLPIQLKPFVGQSENTNNSEIDLSTLLELLANPNLFIDRSLNKKKEQDTNTFTPKEEDKDLLGETDEEKKQRLEKERLEKERLEKERLAEAERQKKQQESLSEEEKKRLEEYEKKLAEEKKKADELAKQKEIPLDKDRARVEIDPLYHTRMKYINQNDYVGSDYFFNRIAPRGKEDKVSVIGDSYFEHQLITRSIEKKVDNHLALKYDLTNVELVKRLMDNAYHSSGELNLTLGKALSKEQQENLKEDIIWYVKSTVNGKEVYVPQVYFAKQTLEDAEKYKGLGSAVIKARELKLKTKDVQNAGTIAGNRVDIEAENKIKNSGDVLGKELVRLKGHKGIESSATSYADESGNTTLQKSKIISEKHLHLETDLDSDIDITASDVKGKTGFVKTKDLKAKDAHELSSSHKQKQIFSKGFLGEERASGGETEDTYKADSIGSELKFDHLHLAVKGDLEQTGSKIKAGRVTGVVKGDYKTKTGQNIQHTEKSKAAAALALNALVGGGGYAASASVDSIDGASAQVTESDYTGANAELGLRLDQEKATRTDLKNVNSELEAKGGDLHILGTLDLGGLDINKSQSESAQSDAKDAEKEKKAEDTEDTKKGADKTSQSEDQAQNTPEKGKNPNLRKLSDEEIEELMAEKDEAFFEAQKNVTNDKLKLTAKEIISTKYQDETDLSSSKSSLKLGVVGESHSSIADLVSHSVKQAEDAKKGIKQDGTAALQIASDVANLVTGDLIGGSVKAQAGYSQSNSRFNEKSDNRNTLNGNLVLSATDGKVELNNVERSKSGKLSINAKDKVTINAGKTERTESENSWQAKVSSGGTVSCGVMSQGCAVGTTTGVEGGFSLTGTKSTTYQNSQLLGEEVEINTESDLTLSGANIKSDVYRTKVAGKTTIESKQDTYERHNKRADFAVSAGASFTTAAPIVPTGSISAGYGQEDETSRIVKQQSGIEAGKMIGEMKDLDLKGGYFVNKSDDKALNITGNVTHQALEDYHHKDGGEFGLSAGFNERGTSQANIRGGRSAQKHYEATQHSTLSGVDTASVEKPINKDVNNAKTIHRDEQLASTSFGFELGDLAELGQKGINKTKQLLNKRANSGQSEPTFSQNQSHEHRNSEEPIYEEIPDSP</sequence>
<feature type="region of interest" description="Disordered" evidence="1">
    <location>
        <begin position="966"/>
        <end position="993"/>
    </location>
</feature>
<organism evidence="3 4">
    <name type="scientific">Rodentibacter ratti</name>
    <dbReference type="NCBI Taxonomy" id="1906745"/>
    <lineage>
        <taxon>Bacteria</taxon>
        <taxon>Pseudomonadati</taxon>
        <taxon>Pseudomonadota</taxon>
        <taxon>Gammaproteobacteria</taxon>
        <taxon>Pasteurellales</taxon>
        <taxon>Pasteurellaceae</taxon>
        <taxon>Rodentibacter</taxon>
    </lineage>
</organism>
<dbReference type="InterPro" id="IPR012334">
    <property type="entry name" value="Pectin_lyas_fold"/>
</dbReference>
<feature type="region of interest" description="Disordered" evidence="1">
    <location>
        <begin position="2005"/>
        <end position="2045"/>
    </location>
</feature>
<dbReference type="SUPFAM" id="SSF51126">
    <property type="entry name" value="Pectin lyase-like"/>
    <property type="match status" value="1"/>
</dbReference>
<dbReference type="Pfam" id="PF05860">
    <property type="entry name" value="TPS"/>
    <property type="match status" value="1"/>
</dbReference>
<accession>A0A1V3KV95</accession>
<evidence type="ECO:0000259" key="2">
    <source>
        <dbReference type="SMART" id="SM00912"/>
    </source>
</evidence>
<dbReference type="InterPro" id="IPR008638">
    <property type="entry name" value="FhaB/CdiA-like_TPS"/>
</dbReference>
<gene>
    <name evidence="3" type="ORF">BKG93_11655</name>
</gene>
<dbReference type="EMBL" id="MLAH01000106">
    <property type="protein sequence ID" value="OOF81616.1"/>
    <property type="molecule type" value="Genomic_DNA"/>
</dbReference>
<comment type="caution">
    <text evidence="3">The sequence shown here is derived from an EMBL/GenBank/DDBJ whole genome shotgun (WGS) entry which is preliminary data.</text>
</comment>
<protein>
    <recommendedName>
        <fullName evidence="2">Filamentous haemagglutinin FhaB/tRNA nuclease CdiA-like TPS domain-containing protein</fullName>
    </recommendedName>
</protein>
<dbReference type="InterPro" id="IPR011050">
    <property type="entry name" value="Pectin_lyase_fold/virulence"/>
</dbReference>
<dbReference type="GO" id="GO:0003824">
    <property type="term" value="F:catalytic activity"/>
    <property type="evidence" value="ECO:0007669"/>
    <property type="project" value="UniProtKB-ARBA"/>
</dbReference>
<feature type="region of interest" description="Disordered" evidence="1">
    <location>
        <begin position="1497"/>
        <end position="1550"/>
    </location>
</feature>
<feature type="compositionally biased region" description="Acidic residues" evidence="1">
    <location>
        <begin position="2036"/>
        <end position="2045"/>
    </location>
</feature>
<proteinExistence type="predicted"/>
<feature type="non-terminal residue" evidence="3">
    <location>
        <position position="2045"/>
    </location>
</feature>
<dbReference type="NCBIfam" id="TIGR01901">
    <property type="entry name" value="adhes_NPXG"/>
    <property type="match status" value="1"/>
</dbReference>
<dbReference type="Pfam" id="PF13332">
    <property type="entry name" value="Fil_haemagg_2"/>
    <property type="match status" value="2"/>
</dbReference>
<feature type="compositionally biased region" description="Basic and acidic residues" evidence="1">
    <location>
        <begin position="1505"/>
        <end position="1530"/>
    </location>
</feature>
<dbReference type="RefSeq" id="WP_077477194.1">
    <property type="nucleotide sequence ID" value="NZ_MLAH01000106.1"/>
</dbReference>
<dbReference type="Gene3D" id="2.160.20.10">
    <property type="entry name" value="Single-stranded right-handed beta-helix, Pectin lyase-like"/>
    <property type="match status" value="1"/>
</dbReference>
<dbReference type="Proteomes" id="UP000189549">
    <property type="component" value="Unassembled WGS sequence"/>
</dbReference>
<dbReference type="SMART" id="SM00912">
    <property type="entry name" value="Haemagg_act"/>
    <property type="match status" value="1"/>
</dbReference>
<feature type="domain" description="Filamentous haemagglutinin FhaB/tRNA nuclease CdiA-like TPS" evidence="2">
    <location>
        <begin position="112"/>
        <end position="230"/>
    </location>
</feature>
<feature type="compositionally biased region" description="Polar residues" evidence="1">
    <location>
        <begin position="2005"/>
        <end position="2026"/>
    </location>
</feature>
<evidence type="ECO:0000256" key="1">
    <source>
        <dbReference type="SAM" id="MobiDB-lite"/>
    </source>
</evidence>
<evidence type="ECO:0000313" key="4">
    <source>
        <dbReference type="Proteomes" id="UP000189549"/>
    </source>
</evidence>